<evidence type="ECO:0000313" key="2">
    <source>
        <dbReference type="Proteomes" id="UP001148662"/>
    </source>
</evidence>
<comment type="caution">
    <text evidence="1">The sequence shown here is derived from an EMBL/GenBank/DDBJ whole genome shotgun (WGS) entry which is preliminary data.</text>
</comment>
<protein>
    <submittedName>
        <fullName evidence="1">Uncharacterized protein</fullName>
    </submittedName>
</protein>
<sequence length="353" mass="40168">MGFMRGLLPKPKSRLIPLTLAFGCIFWALLYFGSPGRSFNLPGEEFLHHRYPPAPRPHDHNPRPLPHTIWNTRAEQVKQAFLHAYRGYNEYAASHDELMPVTNRFHDNFNGWGLTLIDALDTMWIMDLREEFYDALPLVANMTFVSTKAPFVPFFETVIRYLGGLLSAYALSNEPLLLTRADDLGKALLPAFNTTSGMPMFAVNTATGETRSGWAGGAVLWSEALSCQMEYKYLARLTGRPQYYEKVKSMHRCEQGNLSHKQVEHVMNIMRDANVTDGMFPTRWAVANAIPINEQFSVGAFADSAHEYLLKQWLLSSRTETKAKDLLSRHARRERHPKPSPLPHAKTQPSVRH</sequence>
<organism evidence="1 2">
    <name type="scientific">Phlebia brevispora</name>
    <dbReference type="NCBI Taxonomy" id="194682"/>
    <lineage>
        <taxon>Eukaryota</taxon>
        <taxon>Fungi</taxon>
        <taxon>Dikarya</taxon>
        <taxon>Basidiomycota</taxon>
        <taxon>Agaricomycotina</taxon>
        <taxon>Agaricomycetes</taxon>
        <taxon>Polyporales</taxon>
        <taxon>Meruliaceae</taxon>
        <taxon>Phlebia</taxon>
    </lineage>
</organism>
<accession>A0ACC1RXP9</accession>
<dbReference type="EMBL" id="JANHOG010002059">
    <property type="protein sequence ID" value="KAJ3527859.1"/>
    <property type="molecule type" value="Genomic_DNA"/>
</dbReference>
<name>A0ACC1RXP9_9APHY</name>
<dbReference type="Proteomes" id="UP001148662">
    <property type="component" value="Unassembled WGS sequence"/>
</dbReference>
<gene>
    <name evidence="1" type="ORF">NM688_g8069</name>
</gene>
<evidence type="ECO:0000313" key="1">
    <source>
        <dbReference type="EMBL" id="KAJ3527859.1"/>
    </source>
</evidence>
<proteinExistence type="predicted"/>
<keyword evidence="2" id="KW-1185">Reference proteome</keyword>
<reference evidence="1" key="1">
    <citation type="submission" date="2022-07" db="EMBL/GenBank/DDBJ databases">
        <title>Genome Sequence of Phlebia brevispora.</title>
        <authorList>
            <person name="Buettner E."/>
        </authorList>
    </citation>
    <scope>NUCLEOTIDE SEQUENCE</scope>
    <source>
        <strain evidence="1">MPL23</strain>
    </source>
</reference>